<evidence type="ECO:0000256" key="10">
    <source>
        <dbReference type="SAM" id="MobiDB-lite"/>
    </source>
</evidence>
<evidence type="ECO:0000256" key="8">
    <source>
        <dbReference type="ARBA" id="ARBA00029496"/>
    </source>
</evidence>
<feature type="region of interest" description="Disordered" evidence="10">
    <location>
        <begin position="248"/>
        <end position="347"/>
    </location>
</feature>
<feature type="compositionally biased region" description="Low complexity" evidence="10">
    <location>
        <begin position="487"/>
        <end position="503"/>
    </location>
</feature>
<gene>
    <name evidence="9" type="primary">SLX4</name>
    <name evidence="11" type="ORF">DM02DRAFT_614386</name>
</gene>
<organism evidence="11 12">
    <name type="scientific">Periconia macrospinosa</name>
    <dbReference type="NCBI Taxonomy" id="97972"/>
    <lineage>
        <taxon>Eukaryota</taxon>
        <taxon>Fungi</taxon>
        <taxon>Dikarya</taxon>
        <taxon>Ascomycota</taxon>
        <taxon>Pezizomycotina</taxon>
        <taxon>Dothideomycetes</taxon>
        <taxon>Pleosporomycetidae</taxon>
        <taxon>Pleosporales</taxon>
        <taxon>Massarineae</taxon>
        <taxon>Periconiaceae</taxon>
        <taxon>Periconia</taxon>
    </lineage>
</organism>
<feature type="region of interest" description="Disordered" evidence="10">
    <location>
        <begin position="406"/>
        <end position="544"/>
    </location>
</feature>
<feature type="compositionally biased region" description="Polar residues" evidence="10">
    <location>
        <begin position="311"/>
        <end position="329"/>
    </location>
</feature>
<evidence type="ECO:0000256" key="7">
    <source>
        <dbReference type="ARBA" id="ARBA00023242"/>
    </source>
</evidence>
<dbReference type="InterPro" id="IPR027784">
    <property type="entry name" value="Slx4_ascomycetes"/>
</dbReference>
<dbReference type="GO" id="GO:0017108">
    <property type="term" value="F:5'-flap endonuclease activity"/>
    <property type="evidence" value="ECO:0007669"/>
    <property type="project" value="InterPro"/>
</dbReference>
<feature type="compositionally biased region" description="Basic and acidic residues" evidence="10">
    <location>
        <begin position="330"/>
        <end position="347"/>
    </location>
</feature>
<comment type="subcellular location">
    <subcellularLocation>
        <location evidence="1 9">Nucleus</location>
    </subcellularLocation>
</comment>
<evidence type="ECO:0000256" key="6">
    <source>
        <dbReference type="ARBA" id="ARBA00023204"/>
    </source>
</evidence>
<feature type="compositionally biased region" description="Basic residues" evidence="10">
    <location>
        <begin position="261"/>
        <end position="275"/>
    </location>
</feature>
<feature type="region of interest" description="Disordered" evidence="10">
    <location>
        <begin position="758"/>
        <end position="852"/>
    </location>
</feature>
<evidence type="ECO:0000256" key="2">
    <source>
        <dbReference type="ARBA" id="ARBA00006661"/>
    </source>
</evidence>
<accession>A0A2V1DT14</accession>
<dbReference type="EMBL" id="KZ805374">
    <property type="protein sequence ID" value="PVI00394.1"/>
    <property type="molecule type" value="Genomic_DNA"/>
</dbReference>
<keyword evidence="3 9" id="KW-0597">Phosphoprotein</keyword>
<protein>
    <recommendedName>
        <fullName evidence="8 9">Structure-specific endonuclease subunit SLX4</fullName>
    </recommendedName>
</protein>
<proteinExistence type="inferred from homology"/>
<feature type="region of interest" description="Disordered" evidence="10">
    <location>
        <begin position="865"/>
        <end position="895"/>
    </location>
</feature>
<feature type="compositionally biased region" description="Basic and acidic residues" evidence="10">
    <location>
        <begin position="108"/>
        <end position="119"/>
    </location>
</feature>
<dbReference type="HAMAP" id="MF_03110">
    <property type="entry name" value="Endonuc_su_Slx4"/>
    <property type="match status" value="1"/>
</dbReference>
<keyword evidence="5 9" id="KW-0233">DNA recombination</keyword>
<feature type="compositionally biased region" description="Low complexity" evidence="10">
    <location>
        <begin position="533"/>
        <end position="543"/>
    </location>
</feature>
<feature type="compositionally biased region" description="Polar residues" evidence="10">
    <location>
        <begin position="806"/>
        <end position="815"/>
    </location>
</feature>
<keyword evidence="7 9" id="KW-0539">Nucleus</keyword>
<dbReference type="OrthoDB" id="5349119at2759"/>
<evidence type="ECO:0000256" key="4">
    <source>
        <dbReference type="ARBA" id="ARBA00022763"/>
    </source>
</evidence>
<evidence type="ECO:0000256" key="3">
    <source>
        <dbReference type="ARBA" id="ARBA00022553"/>
    </source>
</evidence>
<keyword evidence="4 9" id="KW-0227">DNA damage</keyword>
<comment type="function">
    <text evidence="9">Regulatory subunit of the SLX1-SLX4 structure-specific endonuclease that resolves DNA secondary structures generated during DNA repair and recombination. Has endonuclease activity towards branched DNA substrates, introducing single-strand cuts in duplex DNA close to junctions with ss-DNA.</text>
</comment>
<feature type="compositionally biased region" description="Basic and acidic residues" evidence="10">
    <location>
        <begin position="285"/>
        <end position="299"/>
    </location>
</feature>
<dbReference type="AlphaFoldDB" id="A0A2V1DT14"/>
<comment type="similarity">
    <text evidence="2 9">Belongs to the SLX4 family.</text>
</comment>
<keyword evidence="12" id="KW-1185">Reference proteome</keyword>
<feature type="compositionally biased region" description="Polar residues" evidence="10">
    <location>
        <begin position="758"/>
        <end position="770"/>
    </location>
</feature>
<dbReference type="GO" id="GO:0006281">
    <property type="term" value="P:DNA repair"/>
    <property type="evidence" value="ECO:0007669"/>
    <property type="project" value="UniProtKB-UniRule"/>
</dbReference>
<feature type="compositionally biased region" description="Pro residues" evidence="10">
    <location>
        <begin position="675"/>
        <end position="688"/>
    </location>
</feature>
<evidence type="ECO:0000256" key="9">
    <source>
        <dbReference type="HAMAP-Rule" id="MF_03110"/>
    </source>
</evidence>
<feature type="region of interest" description="Disordered" evidence="10">
    <location>
        <begin position="90"/>
        <end position="179"/>
    </location>
</feature>
<evidence type="ECO:0000313" key="12">
    <source>
        <dbReference type="Proteomes" id="UP000244855"/>
    </source>
</evidence>
<dbReference type="GO" id="GO:0006310">
    <property type="term" value="P:DNA recombination"/>
    <property type="evidence" value="ECO:0007669"/>
    <property type="project" value="UniProtKB-UniRule"/>
</dbReference>
<keyword evidence="6 9" id="KW-0234">DNA repair</keyword>
<name>A0A2V1DT14_9PLEO</name>
<comment type="PTM">
    <text evidence="9">Phosphorylated in response to DNA damage.</text>
</comment>
<dbReference type="STRING" id="97972.A0A2V1DT14"/>
<feature type="compositionally biased region" description="Acidic residues" evidence="10">
    <location>
        <begin position="134"/>
        <end position="145"/>
    </location>
</feature>
<comment type="subunit">
    <text evidence="9">Forms a heterodimer with SLX1.</text>
</comment>
<evidence type="ECO:0000313" key="11">
    <source>
        <dbReference type="EMBL" id="PVI00394.1"/>
    </source>
</evidence>
<dbReference type="GO" id="GO:0006260">
    <property type="term" value="P:DNA replication"/>
    <property type="evidence" value="ECO:0007669"/>
    <property type="project" value="InterPro"/>
</dbReference>
<evidence type="ECO:0000256" key="5">
    <source>
        <dbReference type="ARBA" id="ARBA00023172"/>
    </source>
</evidence>
<feature type="region of interest" description="Disordered" evidence="10">
    <location>
        <begin position="990"/>
        <end position="1009"/>
    </location>
</feature>
<sequence>MSAKTFDILVLSSSPPASSPIDSRNAVTTSSSSRRRVISSFAFSPPPPALKDDEKRKQRVLVSGSRAAAIPETARRGFMSARCLVEEGNGEGLEGGVALDNTETEQVEEGKEKEEEKKVVKTRKKRTKKSEPVVIEDSEGLEEIVEDPKPKPKPRGRKKKEDGDAPPKRLRKKKEEEEEIPVYVASSHFGGAAAATATVTASASATAAAAAGDGDIVVAEREEDIPVAVESKAKETKVAKTRKLRVKKADKVEGESAAAPKKARVTKPKAAKAKHKSAEVVSSHFQKEAQDKAAEKAQEEVPALELPPSAQDITTDNGSIWNVPSSPNTKDSRAPKHRPPDNVHEPLELDEAVARRFQWTPPRDTKAQIAQPGSSSKENTPAVAEKSTSGFTSLLSGFSYAHAQVIPDPAASSTAESRTITKRRRVELIDVPGNQAASRQSSPEKGKAPKKKARTITDLVTEQYAPKDAETEPEPAVITSNFFSPRTATTTTKLPLNDTTNTTAAKPARKKRTSSKPSSENGETKKKTRAKSSRAAAKPAKPKLVMEKLLSPSSALLKMNKQDILFGTSSQLALDESPTIVRQIQRAMMESEQDALLFQGFSDDDSPRTKPWPRLMKIEGRRGLWNASSRDEAGDLLEKQSDVYLPEPDRTQDIPLLLDGSVDDASSPFLNIDDLPPPPAKTPIPTAEPPTIQLSSDLPTPPDTLPDEPLPAQTGNDDSFAHIDDFLQEPPPSNQNVESSFAHIDDFALPTPQVSVSLSKTMPDTYSTGSPKKRPGRPAKNAFVLSRIPASAPAPPTSTHIPRTKPPSTAGPSTPSRKERFIHIEEILDSEDDEALSPTPPRTRRLKDSPPLPLVSLSATAALDPHTAFAKPPPTRAKVSNKSKAKDSSDELPPVPILRTQSSHLQFMTIKPTLFPQITSLIRSLPPTTDPTRPSWHEKILMYDPIVLEDLTAFLNSHPQMRTYRRATQKQVKAWNKHLQSIGEEKLKDLDNGVDDVGEDGGGGEVGDEGDEEIYAIHKELETWMVQKWCEEMSICCVLREKQGRGGVRKGLY</sequence>
<dbReference type="InterPro" id="IPR018574">
    <property type="entry name" value="Structure-sp_endonuc_su_Slx4"/>
</dbReference>
<dbReference type="GO" id="GO:0033557">
    <property type="term" value="C:Slx1-Slx4 complex"/>
    <property type="evidence" value="ECO:0007669"/>
    <property type="project" value="UniProtKB-UniRule"/>
</dbReference>
<feature type="region of interest" description="Disordered" evidence="10">
    <location>
        <begin position="359"/>
        <end position="388"/>
    </location>
</feature>
<feature type="compositionally biased region" description="Low complexity" evidence="10">
    <location>
        <begin position="12"/>
        <end position="43"/>
    </location>
</feature>
<dbReference type="Proteomes" id="UP000244855">
    <property type="component" value="Unassembled WGS sequence"/>
</dbReference>
<feature type="region of interest" description="Disordered" evidence="10">
    <location>
        <begin position="12"/>
        <end position="63"/>
    </location>
</feature>
<reference evidence="11 12" key="1">
    <citation type="journal article" date="2018" name="Sci. Rep.">
        <title>Comparative genomics provides insights into the lifestyle and reveals functional heterogeneity of dark septate endophytic fungi.</title>
        <authorList>
            <person name="Knapp D.G."/>
            <person name="Nemeth J.B."/>
            <person name="Barry K."/>
            <person name="Hainaut M."/>
            <person name="Henrissat B."/>
            <person name="Johnson J."/>
            <person name="Kuo A."/>
            <person name="Lim J.H.P."/>
            <person name="Lipzen A."/>
            <person name="Nolan M."/>
            <person name="Ohm R.A."/>
            <person name="Tamas L."/>
            <person name="Grigoriev I.V."/>
            <person name="Spatafora J.W."/>
            <person name="Nagy L.G."/>
            <person name="Kovacs G.M."/>
        </authorList>
    </citation>
    <scope>NUCLEOTIDE SEQUENCE [LARGE SCALE GENOMIC DNA]</scope>
    <source>
        <strain evidence="11 12">DSE2036</strain>
    </source>
</reference>
<dbReference type="Pfam" id="PF09494">
    <property type="entry name" value="Slx4"/>
    <property type="match status" value="1"/>
</dbReference>
<feature type="compositionally biased region" description="Basic and acidic residues" evidence="10">
    <location>
        <begin position="816"/>
        <end position="826"/>
    </location>
</feature>
<feature type="region of interest" description="Disordered" evidence="10">
    <location>
        <begin position="644"/>
        <end position="738"/>
    </location>
</feature>
<evidence type="ECO:0000256" key="1">
    <source>
        <dbReference type="ARBA" id="ARBA00004123"/>
    </source>
</evidence>